<keyword evidence="8" id="KW-1185">Reference proteome</keyword>
<feature type="region of interest" description="Disordered" evidence="6">
    <location>
        <begin position="169"/>
        <end position="199"/>
    </location>
</feature>
<dbReference type="GO" id="GO:0005125">
    <property type="term" value="F:cytokine activity"/>
    <property type="evidence" value="ECO:0007669"/>
    <property type="project" value="UniProtKB-KW"/>
</dbReference>
<evidence type="ECO:0000313" key="8">
    <source>
        <dbReference type="Proteomes" id="UP000694920"/>
    </source>
</evidence>
<feature type="compositionally biased region" description="Low complexity" evidence="6">
    <location>
        <begin position="175"/>
        <end position="184"/>
    </location>
</feature>
<sequence length="432" mass="50010">MEVRGDRTQSILEIDNAQQPNDTNIVDWNVNMKLTLPNSKREKIFRRIRDSLVFILAIAFAILLSNVKKEVHALQVQVHCMNTNLVILMFKYDKLHRNFNRAWFQHLKDKSQRSPYNLDVQELPDNFFETSISDDELKSIETQHSSDPTNATSNLQKTGTQFPNTVTIMANRNGSSTNSNSKTSAMTKHNFNSHHLNDTEIGDYDEKEIVVRVERANLTNDEQSSISDERSRFKSYDTDDDQTSWTESRRSRSRRDDGRGKKRRKSQRRPKRSRRRLGPLVATFIGAVPEQQVTDTGIYIGPWVKSTKNESQYNLNKFHLVEDKRSIEVTTSGLYMITTQIFYFGEHTHYSYWILLSSEGSSTTKKIAKCATDSTIPATEISCYTGVVMPLRRGDRLRLQQQERDRLINLRAGHSYIQLVLLSSDAQRRHPW</sequence>
<dbReference type="PANTHER" id="PTHR15151:SF24">
    <property type="entry name" value="A PROLIFERATION-INDUCING LIGAND-LIKE PROTEIN-RELATED"/>
    <property type="match status" value="1"/>
</dbReference>
<evidence type="ECO:0000313" key="11">
    <source>
        <dbReference type="RefSeq" id="XP_015587883.1"/>
    </source>
</evidence>
<dbReference type="SUPFAM" id="SSF49842">
    <property type="entry name" value="TNF-like"/>
    <property type="match status" value="1"/>
</dbReference>
<feature type="compositionally biased region" description="Polar residues" evidence="6">
    <location>
        <begin position="185"/>
        <end position="194"/>
    </location>
</feature>
<dbReference type="RefSeq" id="XP_015587883.1">
    <property type="nucleotide sequence ID" value="XM_015732397.2"/>
</dbReference>
<organism evidence="8 11">
    <name type="scientific">Cephus cinctus</name>
    <name type="common">Wheat stem sawfly</name>
    <dbReference type="NCBI Taxonomy" id="211228"/>
    <lineage>
        <taxon>Eukaryota</taxon>
        <taxon>Metazoa</taxon>
        <taxon>Ecdysozoa</taxon>
        <taxon>Arthropoda</taxon>
        <taxon>Hexapoda</taxon>
        <taxon>Insecta</taxon>
        <taxon>Pterygota</taxon>
        <taxon>Neoptera</taxon>
        <taxon>Endopterygota</taxon>
        <taxon>Hymenoptera</taxon>
        <taxon>Cephoidea</taxon>
        <taxon>Cephidae</taxon>
        <taxon>Cephus</taxon>
    </lineage>
</organism>
<dbReference type="InterPro" id="IPR008983">
    <property type="entry name" value="Tumour_necrosis_fac-like_dom"/>
</dbReference>
<evidence type="ECO:0000256" key="7">
    <source>
        <dbReference type="SAM" id="Phobius"/>
    </source>
</evidence>
<dbReference type="RefSeq" id="XP_024937061.1">
    <property type="nucleotide sequence ID" value="XM_025081293.1"/>
</dbReference>
<feature type="compositionally biased region" description="Basic residues" evidence="6">
    <location>
        <begin position="260"/>
        <end position="276"/>
    </location>
</feature>
<evidence type="ECO:0000313" key="9">
    <source>
        <dbReference type="RefSeq" id="XP_015587881.1"/>
    </source>
</evidence>
<evidence type="ECO:0000256" key="2">
    <source>
        <dbReference type="ARBA" id="ARBA00022514"/>
    </source>
</evidence>
<keyword evidence="7" id="KW-0472">Membrane</keyword>
<keyword evidence="7" id="KW-0812">Transmembrane</keyword>
<dbReference type="RefSeq" id="XP_015587882.1">
    <property type="nucleotide sequence ID" value="XM_015732396.2"/>
</dbReference>
<name>A0AAJ7FEJ6_CEPCN</name>
<evidence type="ECO:0000313" key="13">
    <source>
        <dbReference type="RefSeq" id="XP_024937061.1"/>
    </source>
</evidence>
<protein>
    <submittedName>
        <fullName evidence="9 10">Uncharacterized protein LOC107264291 isoform X1</fullName>
    </submittedName>
</protein>
<feature type="compositionally biased region" description="Basic and acidic residues" evidence="6">
    <location>
        <begin position="227"/>
        <end position="237"/>
    </location>
</feature>
<evidence type="ECO:0000256" key="1">
    <source>
        <dbReference type="ARBA" id="ARBA00004613"/>
    </source>
</evidence>
<evidence type="ECO:0000313" key="10">
    <source>
        <dbReference type="RefSeq" id="XP_015587882.1"/>
    </source>
</evidence>
<keyword evidence="3" id="KW-0964">Secreted</keyword>
<evidence type="ECO:0000256" key="4">
    <source>
        <dbReference type="ARBA" id="ARBA00023157"/>
    </source>
</evidence>
<feature type="region of interest" description="Disordered" evidence="6">
    <location>
        <begin position="221"/>
        <end position="276"/>
    </location>
</feature>
<comment type="subcellular location">
    <subcellularLocation>
        <location evidence="1">Secreted</location>
    </subcellularLocation>
</comment>
<evidence type="ECO:0000256" key="6">
    <source>
        <dbReference type="SAM" id="MobiDB-lite"/>
    </source>
</evidence>
<dbReference type="RefSeq" id="XP_015587884.1">
    <property type="nucleotide sequence ID" value="XM_015732398.2"/>
</dbReference>
<dbReference type="AlphaFoldDB" id="A0AAJ7FEJ6"/>
<gene>
    <name evidence="9 10 11 12 13" type="primary">LOC107264291</name>
</gene>
<dbReference type="RefSeq" id="XP_015587881.1">
    <property type="nucleotide sequence ID" value="XM_015732395.2"/>
</dbReference>
<feature type="transmembrane region" description="Helical" evidence="7">
    <location>
        <begin position="48"/>
        <end position="67"/>
    </location>
</feature>
<keyword evidence="2" id="KW-0202">Cytokine</keyword>
<evidence type="ECO:0000256" key="3">
    <source>
        <dbReference type="ARBA" id="ARBA00022525"/>
    </source>
</evidence>
<dbReference type="GeneID" id="107264291"/>
<dbReference type="GO" id="GO:0005615">
    <property type="term" value="C:extracellular space"/>
    <property type="evidence" value="ECO:0007669"/>
    <property type="project" value="UniProtKB-KW"/>
</dbReference>
<keyword evidence="7" id="KW-1133">Transmembrane helix</keyword>
<accession>A0AAJ7FEJ6</accession>
<dbReference type="Proteomes" id="UP000694920">
    <property type="component" value="Unplaced"/>
</dbReference>
<dbReference type="Gene3D" id="2.60.120.40">
    <property type="match status" value="1"/>
</dbReference>
<evidence type="ECO:0000256" key="5">
    <source>
        <dbReference type="ARBA" id="ARBA00023180"/>
    </source>
</evidence>
<proteinExistence type="predicted"/>
<reference evidence="9 10" key="1">
    <citation type="submission" date="2025-04" db="UniProtKB">
        <authorList>
            <consortium name="RefSeq"/>
        </authorList>
    </citation>
    <scope>IDENTIFICATION</scope>
</reference>
<dbReference type="InterPro" id="IPR051748">
    <property type="entry name" value="TNF_Ligand_Superfamily"/>
</dbReference>
<keyword evidence="5" id="KW-0325">Glycoprotein</keyword>
<keyword evidence="4" id="KW-1015">Disulfide bond</keyword>
<feature type="compositionally biased region" description="Basic and acidic residues" evidence="6">
    <location>
        <begin position="247"/>
        <end position="259"/>
    </location>
</feature>
<evidence type="ECO:0000313" key="12">
    <source>
        <dbReference type="RefSeq" id="XP_015587884.1"/>
    </source>
</evidence>
<dbReference type="PANTHER" id="PTHR15151">
    <property type="entry name" value="PROTEIN EIGER"/>
    <property type="match status" value="1"/>
</dbReference>
<dbReference type="KEGG" id="ccin:107264291"/>